<accession>A0A4D4KTY1</accession>
<evidence type="ECO:0000313" key="3">
    <source>
        <dbReference type="Proteomes" id="UP000299290"/>
    </source>
</evidence>
<feature type="region of interest" description="Disordered" evidence="1">
    <location>
        <begin position="204"/>
        <end position="241"/>
    </location>
</feature>
<feature type="region of interest" description="Disordered" evidence="1">
    <location>
        <begin position="1"/>
        <end position="26"/>
    </location>
</feature>
<dbReference type="EMBL" id="BJHV01000003">
    <property type="protein sequence ID" value="GDY49319.1"/>
    <property type="molecule type" value="Genomic_DNA"/>
</dbReference>
<evidence type="ECO:0000313" key="2">
    <source>
        <dbReference type="EMBL" id="GDY49319.1"/>
    </source>
</evidence>
<evidence type="ECO:0000256" key="1">
    <source>
        <dbReference type="SAM" id="MobiDB-lite"/>
    </source>
</evidence>
<reference evidence="2 3" key="1">
    <citation type="journal article" date="2020" name="Int. J. Syst. Evol. Microbiol.">
        <title>Reclassification of Streptomyces castelarensis and Streptomyces sporoclivatus as later heterotypic synonyms of Streptomyces antimycoticus.</title>
        <authorList>
            <person name="Komaki H."/>
            <person name="Tamura T."/>
        </authorList>
    </citation>
    <scope>NUCLEOTIDE SEQUENCE [LARGE SCALE GENOMIC DNA]</scope>
    <source>
        <strain evidence="2 3">NBRC 12839</strain>
    </source>
</reference>
<organism evidence="2 3">
    <name type="scientific">Streptomyces antimycoticus</name>
    <dbReference type="NCBI Taxonomy" id="68175"/>
    <lineage>
        <taxon>Bacteria</taxon>
        <taxon>Bacillati</taxon>
        <taxon>Actinomycetota</taxon>
        <taxon>Actinomycetes</taxon>
        <taxon>Kitasatosporales</taxon>
        <taxon>Streptomycetaceae</taxon>
        <taxon>Streptomyces</taxon>
        <taxon>Streptomyces violaceusniger group</taxon>
    </lineage>
</organism>
<gene>
    <name evidence="2" type="ORF">SANT12839_102010</name>
</gene>
<dbReference type="Proteomes" id="UP000299290">
    <property type="component" value="Unassembled WGS sequence"/>
</dbReference>
<keyword evidence="3" id="KW-1185">Reference proteome</keyword>
<protein>
    <submittedName>
        <fullName evidence="2">Uncharacterized protein</fullName>
    </submittedName>
</protein>
<sequence length="262" mass="28993">MEVARLSLNPGRRSTARPPMDQENHVTIPHNPPELIQPAHPDWLTAIRDRVQAAHDDPFFVTDCEGDLSVWRQSALTHVTRNSDGEITGWSTPPSYKVTDHILEIELDTWDPGEDPLDDQRRTDIHDLVTARDHDRPCLLAHIDQLQQRLDRAEAALPGITQLAPGEPVKVTIYRTEHSEDLVPLGHYTNRDAARAHGEALAKHDTKQPGLTPGWIPDSGSPDAAEELSVFGPGEDDEDSTGYVVVPVTATSVYEPDAEAED</sequence>
<name>A0A4D4KTY1_9ACTN</name>
<proteinExistence type="predicted"/>
<comment type="caution">
    <text evidence="2">The sequence shown here is derived from an EMBL/GenBank/DDBJ whole genome shotgun (WGS) entry which is preliminary data.</text>
</comment>
<dbReference type="AlphaFoldDB" id="A0A4D4KTY1"/>